<evidence type="ECO:0000313" key="3">
    <source>
        <dbReference type="Proteomes" id="UP001054889"/>
    </source>
</evidence>
<reference evidence="2" key="2">
    <citation type="submission" date="2021-12" db="EMBL/GenBank/DDBJ databases">
        <title>Resequencing data analysis of finger millet.</title>
        <authorList>
            <person name="Hatakeyama M."/>
            <person name="Aluri S."/>
            <person name="Balachadran M.T."/>
            <person name="Sivarajan S.R."/>
            <person name="Poveda L."/>
            <person name="Shimizu-Inatsugi R."/>
            <person name="Schlapbach R."/>
            <person name="Sreeman S.M."/>
            <person name="Shimizu K.K."/>
        </authorList>
    </citation>
    <scope>NUCLEOTIDE SEQUENCE</scope>
</reference>
<dbReference type="Proteomes" id="UP001054889">
    <property type="component" value="Unassembled WGS sequence"/>
</dbReference>
<evidence type="ECO:0000256" key="1">
    <source>
        <dbReference type="SAM" id="Phobius"/>
    </source>
</evidence>
<dbReference type="InterPro" id="IPR045501">
    <property type="entry name" value="DUF6490"/>
</dbReference>
<organism evidence="2 3">
    <name type="scientific">Eleusine coracana subsp. coracana</name>
    <dbReference type="NCBI Taxonomy" id="191504"/>
    <lineage>
        <taxon>Eukaryota</taxon>
        <taxon>Viridiplantae</taxon>
        <taxon>Streptophyta</taxon>
        <taxon>Embryophyta</taxon>
        <taxon>Tracheophyta</taxon>
        <taxon>Spermatophyta</taxon>
        <taxon>Magnoliopsida</taxon>
        <taxon>Liliopsida</taxon>
        <taxon>Poales</taxon>
        <taxon>Poaceae</taxon>
        <taxon>PACMAD clade</taxon>
        <taxon>Chloridoideae</taxon>
        <taxon>Cynodonteae</taxon>
        <taxon>Eleusininae</taxon>
        <taxon>Eleusine</taxon>
    </lineage>
</organism>
<proteinExistence type="predicted"/>
<keyword evidence="1" id="KW-1133">Transmembrane helix</keyword>
<comment type="caution">
    <text evidence="2">The sequence shown here is derived from an EMBL/GenBank/DDBJ whole genome shotgun (WGS) entry which is preliminary data.</text>
</comment>
<keyword evidence="3" id="KW-1185">Reference proteome</keyword>
<feature type="transmembrane region" description="Helical" evidence="1">
    <location>
        <begin position="72"/>
        <end position="93"/>
    </location>
</feature>
<gene>
    <name evidence="2" type="primary">ga18154</name>
    <name evidence="2" type="ORF">PR202_ga18154</name>
</gene>
<dbReference type="PANTHER" id="PTHR46610">
    <property type="entry name" value="OS05G0181300 PROTEIN"/>
    <property type="match status" value="1"/>
</dbReference>
<reference evidence="2" key="1">
    <citation type="journal article" date="2018" name="DNA Res.">
        <title>Multiple hybrid de novo genome assembly of finger millet, an orphan allotetraploid crop.</title>
        <authorList>
            <person name="Hatakeyama M."/>
            <person name="Aluri S."/>
            <person name="Balachadran M.T."/>
            <person name="Sivarajan S.R."/>
            <person name="Patrignani A."/>
            <person name="Gruter S."/>
            <person name="Poveda L."/>
            <person name="Shimizu-Inatsugi R."/>
            <person name="Baeten J."/>
            <person name="Francoijs K.J."/>
            <person name="Nataraja K.N."/>
            <person name="Reddy Y.A.N."/>
            <person name="Phadnis S."/>
            <person name="Ravikumar R.L."/>
            <person name="Schlapbach R."/>
            <person name="Sreeman S.M."/>
            <person name="Shimizu K.K."/>
        </authorList>
    </citation>
    <scope>NUCLEOTIDE SEQUENCE</scope>
</reference>
<feature type="transmembrane region" description="Helical" evidence="1">
    <location>
        <begin position="132"/>
        <end position="150"/>
    </location>
</feature>
<dbReference type="Pfam" id="PF20100">
    <property type="entry name" value="DUF6490"/>
    <property type="match status" value="1"/>
</dbReference>
<keyword evidence="1" id="KW-0812">Transmembrane</keyword>
<accession>A0AAV5CSU1</accession>
<dbReference type="AlphaFoldDB" id="A0AAV5CSU1"/>
<feature type="transmembrane region" description="Helical" evidence="1">
    <location>
        <begin position="99"/>
        <end position="120"/>
    </location>
</feature>
<keyword evidence="1" id="KW-0472">Membrane</keyword>
<feature type="transmembrane region" description="Helical" evidence="1">
    <location>
        <begin position="156"/>
        <end position="178"/>
    </location>
</feature>
<protein>
    <submittedName>
        <fullName evidence="2">Uncharacterized protein</fullName>
    </submittedName>
</protein>
<dbReference type="PANTHER" id="PTHR46610:SF8">
    <property type="entry name" value="OS06G0147000 PROTEIN"/>
    <property type="match status" value="1"/>
</dbReference>
<name>A0AAV5CSU1_ELECO</name>
<sequence length="181" mass="19091">MPTAADRAPAPAVPPSSSTVSATAGALASGAASAPAAAPAPATCPRRCSHHQRFGLQARVSINIRDGRRSRALTKIGFGVLSCNSAIAIFQSWGDAGSVAFVLAADAAILLLFICLREIEREGRERERNIKVAVWVLTTMLSLMFASWIAPLMPPVMSMVIWAMSVATAAGGFWAFFLNHP</sequence>
<evidence type="ECO:0000313" key="2">
    <source>
        <dbReference type="EMBL" id="GJN00927.1"/>
    </source>
</evidence>
<dbReference type="EMBL" id="BQKI01000008">
    <property type="protein sequence ID" value="GJN00927.1"/>
    <property type="molecule type" value="Genomic_DNA"/>
</dbReference>